<protein>
    <recommendedName>
        <fullName evidence="4">Filamentous hemagglutinin</fullName>
    </recommendedName>
</protein>
<dbReference type="OrthoDB" id="514511at2"/>
<evidence type="ECO:0000313" key="3">
    <source>
        <dbReference type="Proteomes" id="UP000186391"/>
    </source>
</evidence>
<feature type="signal peptide" evidence="1">
    <location>
        <begin position="1"/>
        <end position="24"/>
    </location>
</feature>
<keyword evidence="3" id="KW-1185">Reference proteome</keyword>
<organism evidence="2 3">
    <name type="scientific">Fischerella major NIES-592</name>
    <dbReference type="NCBI Taxonomy" id="210994"/>
    <lineage>
        <taxon>Bacteria</taxon>
        <taxon>Bacillati</taxon>
        <taxon>Cyanobacteriota</taxon>
        <taxon>Cyanophyceae</taxon>
        <taxon>Nostocales</taxon>
        <taxon>Hapalosiphonaceae</taxon>
        <taxon>Fischerella</taxon>
    </lineage>
</organism>
<gene>
    <name evidence="2" type="ORF">NIES592_12875</name>
</gene>
<dbReference type="Proteomes" id="UP000186391">
    <property type="component" value="Unassembled WGS sequence"/>
</dbReference>
<dbReference type="RefSeq" id="WP_062250631.1">
    <property type="nucleotide sequence ID" value="NZ_MRCA01000006.1"/>
</dbReference>
<keyword evidence="1" id="KW-0732">Signal</keyword>
<evidence type="ECO:0000313" key="2">
    <source>
        <dbReference type="EMBL" id="OKH13530.1"/>
    </source>
</evidence>
<name>A0A1U7GYJ1_9CYAN</name>
<evidence type="ECO:0000256" key="1">
    <source>
        <dbReference type="SAM" id="SignalP"/>
    </source>
</evidence>
<proteinExistence type="predicted"/>
<sequence length="114" mass="12009">MFSKVKTFGFVITALIIAPSAAFAQDFQGNQQNIDQVGVATGRGNTVVNNANQQSIQNSTSVGNGYCKPGGNVQVSNQNIQQTGVAIGEFNTVVNQANQLSVQDALKIANGYCR</sequence>
<accession>A0A1U7GYJ1</accession>
<dbReference type="EMBL" id="MRCA01000006">
    <property type="protein sequence ID" value="OKH13530.1"/>
    <property type="molecule type" value="Genomic_DNA"/>
</dbReference>
<comment type="caution">
    <text evidence="2">The sequence shown here is derived from an EMBL/GenBank/DDBJ whole genome shotgun (WGS) entry which is preliminary data.</text>
</comment>
<evidence type="ECO:0008006" key="4">
    <source>
        <dbReference type="Google" id="ProtNLM"/>
    </source>
</evidence>
<feature type="chain" id="PRO_5010540917" description="Filamentous hemagglutinin" evidence="1">
    <location>
        <begin position="25"/>
        <end position="114"/>
    </location>
</feature>
<dbReference type="AlphaFoldDB" id="A0A1U7GYJ1"/>
<reference evidence="2 3" key="1">
    <citation type="submission" date="2016-11" db="EMBL/GenBank/DDBJ databases">
        <title>Draft Genome Sequences of Nine Cyanobacterial Strains from Diverse Habitats.</title>
        <authorList>
            <person name="Zhu T."/>
            <person name="Hou S."/>
            <person name="Lu X."/>
            <person name="Hess W.R."/>
        </authorList>
    </citation>
    <scope>NUCLEOTIDE SEQUENCE [LARGE SCALE GENOMIC DNA]</scope>
    <source>
        <strain evidence="2 3">NIES-592</strain>
    </source>
</reference>